<accession>A0ABP4QQS3</accession>
<evidence type="ECO:0000313" key="3">
    <source>
        <dbReference type="Proteomes" id="UP001500393"/>
    </source>
</evidence>
<dbReference type="EMBL" id="BAAAOS010000064">
    <property type="protein sequence ID" value="GAA1613750.1"/>
    <property type="molecule type" value="Genomic_DNA"/>
</dbReference>
<protein>
    <submittedName>
        <fullName evidence="2">Uncharacterized protein</fullName>
    </submittedName>
</protein>
<reference evidence="3" key="1">
    <citation type="journal article" date="2019" name="Int. J. Syst. Evol. Microbiol.">
        <title>The Global Catalogue of Microorganisms (GCM) 10K type strain sequencing project: providing services to taxonomists for standard genome sequencing and annotation.</title>
        <authorList>
            <consortium name="The Broad Institute Genomics Platform"/>
            <consortium name="The Broad Institute Genome Sequencing Center for Infectious Disease"/>
            <person name="Wu L."/>
            <person name="Ma J."/>
        </authorList>
    </citation>
    <scope>NUCLEOTIDE SEQUENCE [LARGE SCALE GENOMIC DNA]</scope>
    <source>
        <strain evidence="3">JCM 14969</strain>
    </source>
</reference>
<sequence length="137" mass="14936">MARYEVIARASVDRRLSDSAYLDLALGCGKLDKGMRLQRIEDLPDGKVAIVLQSSLRPRKHDEAALMANRSLAQLGIPAASVHQIDLLRLSRNGPTLVRSWVGPNNPPGPDLGGDREPRNPLPTPPHLNAALDIPRD</sequence>
<dbReference type="Proteomes" id="UP001500393">
    <property type="component" value="Unassembled WGS sequence"/>
</dbReference>
<organism evidence="2 3">
    <name type="scientific">Kribbella sancticallisti</name>
    <dbReference type="NCBI Taxonomy" id="460087"/>
    <lineage>
        <taxon>Bacteria</taxon>
        <taxon>Bacillati</taxon>
        <taxon>Actinomycetota</taxon>
        <taxon>Actinomycetes</taxon>
        <taxon>Propionibacteriales</taxon>
        <taxon>Kribbellaceae</taxon>
        <taxon>Kribbella</taxon>
    </lineage>
</organism>
<dbReference type="RefSeq" id="WP_344221970.1">
    <property type="nucleotide sequence ID" value="NZ_BAAAOS010000064.1"/>
</dbReference>
<feature type="region of interest" description="Disordered" evidence="1">
    <location>
        <begin position="97"/>
        <end position="137"/>
    </location>
</feature>
<evidence type="ECO:0000313" key="2">
    <source>
        <dbReference type="EMBL" id="GAA1613750.1"/>
    </source>
</evidence>
<evidence type="ECO:0000256" key="1">
    <source>
        <dbReference type="SAM" id="MobiDB-lite"/>
    </source>
</evidence>
<proteinExistence type="predicted"/>
<keyword evidence="3" id="KW-1185">Reference proteome</keyword>
<name>A0ABP4QQS3_9ACTN</name>
<gene>
    <name evidence="2" type="ORF">GCM10009789_79910</name>
</gene>
<comment type="caution">
    <text evidence="2">The sequence shown here is derived from an EMBL/GenBank/DDBJ whole genome shotgun (WGS) entry which is preliminary data.</text>
</comment>